<reference evidence="8" key="1">
    <citation type="submission" date="2020-12" db="EMBL/GenBank/DDBJ databases">
        <title>Desulfobium dissulfuricans gen. nov., sp. nov., a novel mesophilic, sulfate-reducing bacterium isolated from a deep-sea hydrothermal vent.</title>
        <authorList>
            <person name="Hashimoto Y."/>
            <person name="Tame A."/>
            <person name="Sawayama S."/>
            <person name="Miyazaki J."/>
            <person name="Takai K."/>
            <person name="Nakagawa S."/>
        </authorList>
    </citation>
    <scope>NUCLEOTIDE SEQUENCE</scope>
    <source>
        <strain evidence="8">GF1</strain>
    </source>
</reference>
<dbReference type="InterPro" id="IPR001444">
    <property type="entry name" value="Flag_bb_rod_N"/>
</dbReference>
<dbReference type="Pfam" id="PF00460">
    <property type="entry name" value="Flg_bb_rod"/>
    <property type="match status" value="1"/>
</dbReference>
<dbReference type="NCBIfam" id="TIGR01396">
    <property type="entry name" value="FlgB"/>
    <property type="match status" value="1"/>
</dbReference>
<keyword evidence="9" id="KW-1185">Reference proteome</keyword>
<comment type="subunit">
    <text evidence="6">The basal body constitutes a major portion of the flagellar organelle and consists of a number of rings mounted on a central rod.</text>
</comment>
<evidence type="ECO:0000256" key="2">
    <source>
        <dbReference type="ARBA" id="ARBA00009677"/>
    </source>
</evidence>
<keyword evidence="8" id="KW-0282">Flagellum</keyword>
<dbReference type="PANTHER" id="PTHR30435">
    <property type="entry name" value="FLAGELLAR PROTEIN"/>
    <property type="match status" value="1"/>
</dbReference>
<dbReference type="AlphaFoldDB" id="A0A915XHD7"/>
<gene>
    <name evidence="8" type="primary">flgB</name>
    <name evidence="8" type="ORF">GF1_09300</name>
</gene>
<dbReference type="EMBL" id="AP024233">
    <property type="protein sequence ID" value="BCO08554.1"/>
    <property type="molecule type" value="Genomic_DNA"/>
</dbReference>
<proteinExistence type="inferred from homology"/>
<evidence type="ECO:0000256" key="4">
    <source>
        <dbReference type="ARBA" id="ARBA00023143"/>
    </source>
</evidence>
<dbReference type="Proteomes" id="UP001063350">
    <property type="component" value="Chromosome"/>
</dbReference>
<evidence type="ECO:0000313" key="8">
    <source>
        <dbReference type="EMBL" id="BCO08554.1"/>
    </source>
</evidence>
<evidence type="ECO:0000256" key="1">
    <source>
        <dbReference type="ARBA" id="ARBA00004117"/>
    </source>
</evidence>
<dbReference type="KEGG" id="ddu:GF1_09300"/>
<comment type="similarity">
    <text evidence="2 6">Belongs to the flagella basal body rod proteins family.</text>
</comment>
<dbReference type="InterPro" id="IPR006300">
    <property type="entry name" value="FlgB"/>
</dbReference>
<sequence>MELTHFDTTMKLLQKVLDLRSKNQRVISSNIANAETPGYAPASMSFESQLRDVMHGPTLRPVTTRPGHLTVSPASLDEIQGSITRHPDRTGIGDENGVSVEEEMMKLSENQLLYEAAVTMLNKKLALLKYTANDGK</sequence>
<dbReference type="GO" id="GO:0071978">
    <property type="term" value="P:bacterial-type flagellum-dependent swarming motility"/>
    <property type="evidence" value="ECO:0007669"/>
    <property type="project" value="TreeGrafter"/>
</dbReference>
<keyword evidence="8" id="KW-0966">Cell projection</keyword>
<dbReference type="GO" id="GO:0030694">
    <property type="term" value="C:bacterial-type flagellum basal body, rod"/>
    <property type="evidence" value="ECO:0007669"/>
    <property type="project" value="InterPro"/>
</dbReference>
<evidence type="ECO:0000313" key="9">
    <source>
        <dbReference type="Proteomes" id="UP001063350"/>
    </source>
</evidence>
<dbReference type="PANTHER" id="PTHR30435:SF12">
    <property type="entry name" value="FLAGELLAR BASAL BODY ROD PROTEIN FLGB"/>
    <property type="match status" value="1"/>
</dbReference>
<dbReference type="RefSeq" id="WP_267928459.1">
    <property type="nucleotide sequence ID" value="NZ_AP024233.1"/>
</dbReference>
<evidence type="ECO:0000256" key="6">
    <source>
        <dbReference type="PIRNR" id="PIRNR002889"/>
    </source>
</evidence>
<evidence type="ECO:0000256" key="5">
    <source>
        <dbReference type="ARBA" id="ARBA00024934"/>
    </source>
</evidence>
<accession>A0A915XHD7</accession>
<keyword evidence="4 6" id="KW-0975">Bacterial flagellum</keyword>
<organism evidence="8 9">
    <name type="scientific">Desulfolithobacter dissulfuricans</name>
    <dbReference type="NCBI Taxonomy" id="2795293"/>
    <lineage>
        <taxon>Bacteria</taxon>
        <taxon>Pseudomonadati</taxon>
        <taxon>Thermodesulfobacteriota</taxon>
        <taxon>Desulfobulbia</taxon>
        <taxon>Desulfobulbales</taxon>
        <taxon>Desulfobulbaceae</taxon>
        <taxon>Desulfolithobacter</taxon>
    </lineage>
</organism>
<evidence type="ECO:0000259" key="7">
    <source>
        <dbReference type="Pfam" id="PF00460"/>
    </source>
</evidence>
<comment type="function">
    <text evidence="5 6">Structural component of flagellum, the bacterial motility apparatus. Part of the rod structure of flagellar basal body.</text>
</comment>
<evidence type="ECO:0000256" key="3">
    <source>
        <dbReference type="ARBA" id="ARBA00014376"/>
    </source>
</evidence>
<feature type="domain" description="Flagellar basal body rod protein N-terminal" evidence="7">
    <location>
        <begin position="20"/>
        <end position="39"/>
    </location>
</feature>
<name>A0A915XHD7_9BACT</name>
<comment type="subcellular location">
    <subcellularLocation>
        <location evidence="1 6">Bacterial flagellum basal body</location>
    </subcellularLocation>
</comment>
<protein>
    <recommendedName>
        <fullName evidence="3 6">Flagellar basal body rod protein FlgB</fullName>
    </recommendedName>
</protein>
<keyword evidence="8" id="KW-0969">Cilium</keyword>
<dbReference type="PIRSF" id="PIRSF002889">
    <property type="entry name" value="Rod_FlgB"/>
    <property type="match status" value="1"/>
</dbReference>